<dbReference type="Gene3D" id="2.30.30.40">
    <property type="entry name" value="SH3 Domains"/>
    <property type="match status" value="1"/>
</dbReference>
<protein>
    <submittedName>
        <fullName evidence="5">SH3 domain protein</fullName>
    </submittedName>
</protein>
<feature type="region of interest" description="Disordered" evidence="3">
    <location>
        <begin position="67"/>
        <end position="89"/>
    </location>
</feature>
<evidence type="ECO:0000313" key="5">
    <source>
        <dbReference type="EMBL" id="KJR87823.1"/>
    </source>
</evidence>
<accession>A0A0F2MDQ6</accession>
<dbReference type="AlphaFoldDB" id="A0A0F2MDQ6"/>
<reference evidence="5 6" key="1">
    <citation type="journal article" date="2014" name="BMC Genomics">
        <title>Comparative genomics of the major fungal agents of human and animal Sporotrichosis: Sporothrix schenckii and Sporothrix brasiliensis.</title>
        <authorList>
            <person name="Teixeira M.M."/>
            <person name="de Almeida L.G."/>
            <person name="Kubitschek-Barreira P."/>
            <person name="Alves F.L."/>
            <person name="Kioshima E.S."/>
            <person name="Abadio A.K."/>
            <person name="Fernandes L."/>
            <person name="Derengowski L.S."/>
            <person name="Ferreira K.S."/>
            <person name="Souza R.C."/>
            <person name="Ruiz J.C."/>
            <person name="de Andrade N.C."/>
            <person name="Paes H.C."/>
            <person name="Nicola A.M."/>
            <person name="Albuquerque P."/>
            <person name="Gerber A.L."/>
            <person name="Martins V.P."/>
            <person name="Peconick L.D."/>
            <person name="Neto A.V."/>
            <person name="Chaucanez C.B."/>
            <person name="Silva P.A."/>
            <person name="Cunha O.L."/>
            <person name="de Oliveira F.F."/>
            <person name="dos Santos T.C."/>
            <person name="Barros A.L."/>
            <person name="Soares M.A."/>
            <person name="de Oliveira L.M."/>
            <person name="Marini M.M."/>
            <person name="Villalobos-Duno H."/>
            <person name="Cunha M.M."/>
            <person name="de Hoog S."/>
            <person name="da Silveira J.F."/>
            <person name="Henrissat B."/>
            <person name="Nino-Vega G.A."/>
            <person name="Cisalpino P.S."/>
            <person name="Mora-Montes H.M."/>
            <person name="Almeida S.R."/>
            <person name="Stajich J.E."/>
            <person name="Lopes-Bezerra L.M."/>
            <person name="Vasconcelos A.T."/>
            <person name="Felipe M.S."/>
        </authorList>
    </citation>
    <scope>NUCLEOTIDE SEQUENCE [LARGE SCALE GENOMIC DNA]</scope>
    <source>
        <strain evidence="5 6">1099-18</strain>
    </source>
</reference>
<feature type="compositionally biased region" description="Polar residues" evidence="3">
    <location>
        <begin position="285"/>
        <end position="294"/>
    </location>
</feature>
<evidence type="ECO:0000256" key="2">
    <source>
        <dbReference type="PROSITE-ProRule" id="PRU00192"/>
    </source>
</evidence>
<dbReference type="EMBL" id="AXCR01000004">
    <property type="protein sequence ID" value="KJR87823.1"/>
    <property type="molecule type" value="Genomic_DNA"/>
</dbReference>
<feature type="compositionally biased region" description="Basic and acidic residues" evidence="3">
    <location>
        <begin position="654"/>
        <end position="674"/>
    </location>
</feature>
<feature type="compositionally biased region" description="Polar residues" evidence="3">
    <location>
        <begin position="958"/>
        <end position="971"/>
    </location>
</feature>
<dbReference type="GO" id="GO:0015630">
    <property type="term" value="C:microtubule cytoskeleton"/>
    <property type="evidence" value="ECO:0007669"/>
    <property type="project" value="TreeGrafter"/>
</dbReference>
<dbReference type="SMART" id="SM00326">
    <property type="entry name" value="SH3"/>
    <property type="match status" value="1"/>
</dbReference>
<dbReference type="InterPro" id="IPR036028">
    <property type="entry name" value="SH3-like_dom_sf"/>
</dbReference>
<dbReference type="Proteomes" id="UP000033710">
    <property type="component" value="Unassembled WGS sequence"/>
</dbReference>
<evidence type="ECO:0000256" key="1">
    <source>
        <dbReference type="ARBA" id="ARBA00022443"/>
    </source>
</evidence>
<proteinExistence type="predicted"/>
<reference evidence="5 6" key="2">
    <citation type="journal article" date="2015" name="Eukaryot. Cell">
        <title>Asexual propagation of a virulent clone complex in a human and feline outbreak of sporotrichosis.</title>
        <authorList>
            <person name="Teixeira Mde M."/>
            <person name="Rodrigues A.M."/>
            <person name="Tsui C.K."/>
            <person name="de Almeida L.G."/>
            <person name="Van Diepeningen A.D."/>
            <person name="van den Ende B.G."/>
            <person name="Fernandes G.F."/>
            <person name="Kano R."/>
            <person name="Hamelin R.C."/>
            <person name="Lopes-Bezerra L.M."/>
            <person name="Vasconcelos A.T."/>
            <person name="de Hoog S."/>
            <person name="de Camargo Z.P."/>
            <person name="Felipe M.S."/>
        </authorList>
    </citation>
    <scope>NUCLEOTIDE SEQUENCE [LARGE SCALE GENOMIC DNA]</scope>
    <source>
        <strain evidence="5 6">1099-18</strain>
    </source>
</reference>
<feature type="compositionally biased region" description="Low complexity" evidence="3">
    <location>
        <begin position="123"/>
        <end position="139"/>
    </location>
</feature>
<dbReference type="KEGG" id="ssck:SPSK_06894"/>
<dbReference type="PANTHER" id="PTHR47775:SF1">
    <property type="entry name" value="BUD SITE SELECTION PROTEIN 14"/>
    <property type="match status" value="1"/>
</dbReference>
<feature type="domain" description="SH3" evidence="4">
    <location>
        <begin position="419"/>
        <end position="480"/>
    </location>
</feature>
<feature type="region of interest" description="Disordered" evidence="3">
    <location>
        <begin position="496"/>
        <end position="518"/>
    </location>
</feature>
<feature type="region of interest" description="Disordered" evidence="3">
    <location>
        <begin position="111"/>
        <end position="143"/>
    </location>
</feature>
<dbReference type="InterPro" id="IPR053039">
    <property type="entry name" value="Polarity_Bud-Selection_Reg"/>
</dbReference>
<feature type="compositionally biased region" description="Acidic residues" evidence="3">
    <location>
        <begin position="769"/>
        <end position="778"/>
    </location>
</feature>
<gene>
    <name evidence="5" type="ORF">SPSK_06894</name>
</gene>
<evidence type="ECO:0000256" key="3">
    <source>
        <dbReference type="SAM" id="MobiDB-lite"/>
    </source>
</evidence>
<feature type="compositionally biased region" description="Polar residues" evidence="3">
    <location>
        <begin position="816"/>
        <end position="842"/>
    </location>
</feature>
<dbReference type="RefSeq" id="XP_016590499.1">
    <property type="nucleotide sequence ID" value="XM_016733566.1"/>
</dbReference>
<dbReference type="OrthoDB" id="196165at2759"/>
<dbReference type="GeneID" id="27668843"/>
<comment type="caution">
    <text evidence="5">The sequence shown here is derived from an EMBL/GenBank/DDBJ whole genome shotgun (WGS) entry which is preliminary data.</text>
</comment>
<feature type="compositionally biased region" description="Low complexity" evidence="3">
    <location>
        <begin position="550"/>
        <end position="560"/>
    </location>
</feature>
<dbReference type="PROSITE" id="PS50002">
    <property type="entry name" value="SH3"/>
    <property type="match status" value="1"/>
</dbReference>
<sequence>MPRTPKPYEVQKILPDPQRPFLTRYLDLGAIQDPFPASPYNSLFMPSRIHQHDETWNDSRRYVFPENWTDAVPDPNCGDEGEQGDKGTQKRLAQDLVTILFTNTIDLQDRDAPSAKDHTQIKTSTGTKDTLSSSSSTPSDQNNLHLASHQAETLRGVAAETAQDRRISWTGSNLSDLHIYGSDLAADISDTLNLSRSLQQPAPNHLSMTGHQQQDALAIAQNGGDVVDEDMEDIDDEELEDDMMDKISSSPSIEDDCCDLARPLHAQKIQPLAPVSENTIPLRVSGNSQASKTPPVSPDGPAFRQHRRHRSRYDTNENTPPWPLNYDKRNIGPLFDPACSFTRSPAKAGLEENGFSKGRDLWDVSDDVFDEMMIPYYHDDDDGDDNASGGASALDTHDNDVKFVISGWGSECLHNIEDIDFEFVYALHTFMATVEGQANATKGDTMVLLDDSNSYWWLVRVVKDSSIGYLPAEHIETPTERLARLNKHRNIDLSASMLGDQAEKTKNPLKSAMRRRKTKTVAFAPPTYVDYSDIDYSTDGEDLEAEYFAQQQQSQQQQQESQEEHKEATQSDSQQQGQQGQQAGAMAGKDVADEEDETARVEPLKPRAPKENGKAAADGKTDDANEDGTGKGGLTRTSEEIFVVSKSETPGPKKTKDGTVRDSFFKDDTVETKKITLTPNLLRDDSAPRTSSESKDAKQRPSLDRLDKDINSLLVKDDKKKKDKKEKDKKAGGFRSLFSRKDKKRGENDDDESFGKRSMDVGSEGTERDLDEVEEEAAEEKASSPSTTAAPQQGPQRHPSKLQKQQPLGRIAEVSPTRNPSDGSTTQKANGKDTTGPSSTRARVTRPEAKPECADNVSLATMRMVDPDGAEDSNNSNNQQGSTGNTAASQATRPLMVTKAPARAVLDEFESDEEAGVLEPQHQAAVHDEEQKRPHPEQRRLEQQQQQQQTRDVPRSGDGSSASPVQGSPVNANHPPALMVDTSSQEEEEDQSSPISSPSPELVGSEDRSGGNHYAQDSITTSTSTTTANTATWNDASLRAFFDSGNDVRDLLVVVYDKSDVVPAGPDHPVVSTLFKEQNTKLAEITTQLDNMLGDWLARKQRLRGTL</sequence>
<feature type="region of interest" description="Disordered" evidence="3">
    <location>
        <begin position="284"/>
        <end position="325"/>
    </location>
</feature>
<dbReference type="SUPFAM" id="SSF50044">
    <property type="entry name" value="SH3-domain"/>
    <property type="match status" value="1"/>
</dbReference>
<feature type="compositionally biased region" description="Basic and acidic residues" evidence="3">
    <location>
        <begin position="682"/>
        <end position="731"/>
    </location>
</feature>
<name>A0A0F2MDQ6_SPOSC</name>
<feature type="compositionally biased region" description="Acidic residues" evidence="3">
    <location>
        <begin position="907"/>
        <end position="916"/>
    </location>
</feature>
<dbReference type="InterPro" id="IPR001452">
    <property type="entry name" value="SH3_domain"/>
</dbReference>
<feature type="compositionally biased region" description="Basic and acidic residues" evidence="3">
    <location>
        <begin position="925"/>
        <end position="942"/>
    </location>
</feature>
<feature type="compositionally biased region" description="Low complexity" evidence="3">
    <location>
        <begin position="574"/>
        <end position="588"/>
    </location>
</feature>
<feature type="compositionally biased region" description="Low complexity" evidence="3">
    <location>
        <begin position="992"/>
        <end position="1001"/>
    </location>
</feature>
<dbReference type="GO" id="GO:0051286">
    <property type="term" value="C:cell tip"/>
    <property type="evidence" value="ECO:0007669"/>
    <property type="project" value="TreeGrafter"/>
</dbReference>
<dbReference type="VEuPathDB" id="FungiDB:SPSK_06894"/>
<organism evidence="5 6">
    <name type="scientific">Sporothrix schenckii 1099-18</name>
    <dbReference type="NCBI Taxonomy" id="1397361"/>
    <lineage>
        <taxon>Eukaryota</taxon>
        <taxon>Fungi</taxon>
        <taxon>Dikarya</taxon>
        <taxon>Ascomycota</taxon>
        <taxon>Pezizomycotina</taxon>
        <taxon>Sordariomycetes</taxon>
        <taxon>Sordariomycetidae</taxon>
        <taxon>Ophiostomatales</taxon>
        <taxon>Ophiostomataceae</taxon>
        <taxon>Sporothrix</taxon>
    </lineage>
</organism>
<dbReference type="GO" id="GO:0030950">
    <property type="term" value="P:establishment or maintenance of actin cytoskeleton polarity"/>
    <property type="evidence" value="ECO:0007669"/>
    <property type="project" value="TreeGrafter"/>
</dbReference>
<evidence type="ECO:0000259" key="4">
    <source>
        <dbReference type="PROSITE" id="PS50002"/>
    </source>
</evidence>
<dbReference type="GO" id="GO:0008104">
    <property type="term" value="P:intracellular protein localization"/>
    <property type="evidence" value="ECO:0007669"/>
    <property type="project" value="TreeGrafter"/>
</dbReference>
<feature type="compositionally biased region" description="Basic and acidic residues" evidence="3">
    <location>
        <begin position="111"/>
        <end position="120"/>
    </location>
</feature>
<feature type="compositionally biased region" description="Low complexity" evidence="3">
    <location>
        <begin position="873"/>
        <end position="886"/>
    </location>
</feature>
<keyword evidence="1 2" id="KW-0728">SH3 domain</keyword>
<feature type="compositionally biased region" description="Basic and acidic residues" evidence="3">
    <location>
        <begin position="598"/>
        <end position="623"/>
    </location>
</feature>
<dbReference type="PANTHER" id="PTHR47775">
    <property type="entry name" value="BUD SITE SELECTION PROTEIN 14"/>
    <property type="match status" value="1"/>
</dbReference>
<evidence type="ECO:0000313" key="6">
    <source>
        <dbReference type="Proteomes" id="UP000033710"/>
    </source>
</evidence>
<feature type="region of interest" description="Disordered" evidence="3">
    <location>
        <begin position="548"/>
        <end position="1027"/>
    </location>
</feature>
<dbReference type="FunFam" id="2.30.30.40:FF:000035">
    <property type="entry name" value="SH3 domain containing protein"/>
    <property type="match status" value="1"/>
</dbReference>